<dbReference type="Gene3D" id="1.10.600.10">
    <property type="entry name" value="Farnesyl Diphosphate Synthase"/>
    <property type="match status" value="1"/>
</dbReference>
<dbReference type="Pfam" id="PF00494">
    <property type="entry name" value="SQS_PSY"/>
    <property type="match status" value="1"/>
</dbReference>
<evidence type="ECO:0000313" key="3">
    <source>
        <dbReference type="Proteomes" id="UP000254330"/>
    </source>
</evidence>
<evidence type="ECO:0000313" key="4">
    <source>
        <dbReference type="Proteomes" id="UP000294641"/>
    </source>
</evidence>
<dbReference type="GO" id="GO:0051996">
    <property type="term" value="F:squalene synthase [NAD(P)H] activity"/>
    <property type="evidence" value="ECO:0007669"/>
    <property type="project" value="InterPro"/>
</dbReference>
<sequence length="275" mass="31210">MTDTKKMHKEAMAILKATSRTFFIPITFLEKEMKTTVAMAYLCMRAIDEIEDHEEIEIEAKAKMLDETAALLLTAPFNKQAYAAVIADYADILPEVTTRLPDWIELTPEGIRKEVAESTSEMAGGMAKWARKNWICKTKEDLDDYTYYVAGLVGVMLSHIWRWGADIETDRDLAIGYGRGLQAVNILRNQDEDAERGVNFMPEGWTRADLFNYAEENLAKADAYNASIKKRSILMFCKIPLALAHKTLEAMQKGYEKMSRQEVEATVAQLDETTK</sequence>
<dbReference type="PANTHER" id="PTHR11626:SF2">
    <property type="entry name" value="SQUALENE SYNTHASE"/>
    <property type="match status" value="1"/>
</dbReference>
<dbReference type="SUPFAM" id="SSF48576">
    <property type="entry name" value="Terpenoid synthases"/>
    <property type="match status" value="1"/>
</dbReference>
<dbReference type="AlphaFoldDB" id="A0A8B4Q9L7"/>
<protein>
    <submittedName>
        <fullName evidence="1">Farnesyl-diphosphate farnesyltransferase</fullName>
    </submittedName>
</protein>
<dbReference type="RefSeq" id="WP_109349764.1">
    <property type="nucleotide sequence ID" value="NZ_BJUE01000013.1"/>
</dbReference>
<dbReference type="InterPro" id="IPR008949">
    <property type="entry name" value="Isoprenoid_synthase_dom_sf"/>
</dbReference>
<gene>
    <name evidence="2" type="ORF">DFR61_12015</name>
    <name evidence="1" type="ORF">NCTC10597_01081</name>
</gene>
<dbReference type="Proteomes" id="UP000254330">
    <property type="component" value="Unassembled WGS sequence"/>
</dbReference>
<dbReference type="EMBL" id="SNZG01000020">
    <property type="protein sequence ID" value="TDR37420.1"/>
    <property type="molecule type" value="Genomic_DNA"/>
</dbReference>
<dbReference type="GO" id="GO:0045338">
    <property type="term" value="P:farnesyl diphosphate metabolic process"/>
    <property type="evidence" value="ECO:0007669"/>
    <property type="project" value="InterPro"/>
</dbReference>
<keyword evidence="1" id="KW-0808">Transferase</keyword>
<keyword evidence="4" id="KW-1185">Reference proteome</keyword>
<evidence type="ECO:0000313" key="2">
    <source>
        <dbReference type="EMBL" id="TDR37420.1"/>
    </source>
</evidence>
<dbReference type="PANTHER" id="PTHR11626">
    <property type="entry name" value="FARNESYL-DIPHOSPHATE FARNESYLTRANSFERASE"/>
    <property type="match status" value="1"/>
</dbReference>
<accession>A0A8B4Q9L7</accession>
<evidence type="ECO:0000313" key="1">
    <source>
        <dbReference type="EMBL" id="STX09406.1"/>
    </source>
</evidence>
<reference evidence="1 3" key="1">
    <citation type="submission" date="2018-06" db="EMBL/GenBank/DDBJ databases">
        <authorList>
            <consortium name="Pathogen Informatics"/>
            <person name="Doyle S."/>
        </authorList>
    </citation>
    <scope>NUCLEOTIDE SEQUENCE [LARGE SCALE GENOMIC DNA]</scope>
    <source>
        <strain evidence="1 3">NCTC10597</strain>
    </source>
</reference>
<dbReference type="EMBL" id="UGNP01000001">
    <property type="protein sequence ID" value="STX09406.1"/>
    <property type="molecule type" value="Genomic_DNA"/>
</dbReference>
<dbReference type="InterPro" id="IPR002060">
    <property type="entry name" value="Squ/phyt_synthse"/>
</dbReference>
<comment type="caution">
    <text evidence="1">The sequence shown here is derived from an EMBL/GenBank/DDBJ whole genome shotgun (WGS) entry which is preliminary data.</text>
</comment>
<dbReference type="Proteomes" id="UP000294641">
    <property type="component" value="Unassembled WGS sequence"/>
</dbReference>
<proteinExistence type="predicted"/>
<dbReference type="OrthoDB" id="9787280at2"/>
<organism evidence="1 3">
    <name type="scientific">Kurthia zopfii</name>
    <dbReference type="NCBI Taxonomy" id="1650"/>
    <lineage>
        <taxon>Bacteria</taxon>
        <taxon>Bacillati</taxon>
        <taxon>Bacillota</taxon>
        <taxon>Bacilli</taxon>
        <taxon>Bacillales</taxon>
        <taxon>Caryophanaceae</taxon>
        <taxon>Kurthia</taxon>
    </lineage>
</organism>
<reference evidence="2 4" key="2">
    <citation type="submission" date="2019-03" db="EMBL/GenBank/DDBJ databases">
        <title>Genomic Encyclopedia of Type Strains, Phase IV (KMG-IV): sequencing the most valuable type-strain genomes for metagenomic binning, comparative biology and taxonomic classification.</title>
        <authorList>
            <person name="Goeker M."/>
        </authorList>
    </citation>
    <scope>NUCLEOTIDE SEQUENCE [LARGE SCALE GENOMIC DNA]</scope>
    <source>
        <strain evidence="2 4">DSM 20580</strain>
    </source>
</reference>
<dbReference type="InterPro" id="IPR044844">
    <property type="entry name" value="Trans_IPPS_euk-type"/>
</dbReference>
<name>A0A8B4Q9L7_9BACL</name>